<evidence type="ECO:0008006" key="5">
    <source>
        <dbReference type="Google" id="ProtNLM"/>
    </source>
</evidence>
<gene>
    <name evidence="3" type="ORF">KIW84_075191</name>
</gene>
<dbReference type="Gene3D" id="1.25.40.10">
    <property type="entry name" value="Tetratricopeptide repeat domain"/>
    <property type="match status" value="1"/>
</dbReference>
<dbReference type="EMBL" id="JAMSHJ010000007">
    <property type="protein sequence ID" value="KAI5389792.1"/>
    <property type="molecule type" value="Genomic_DNA"/>
</dbReference>
<accession>A0A9D4VUP9</accession>
<dbReference type="NCBIfam" id="TIGR00756">
    <property type="entry name" value="PPR"/>
    <property type="match status" value="1"/>
</dbReference>
<evidence type="ECO:0000313" key="3">
    <source>
        <dbReference type="EMBL" id="KAI5389792.1"/>
    </source>
</evidence>
<dbReference type="Pfam" id="PF01535">
    <property type="entry name" value="PPR"/>
    <property type="match status" value="2"/>
</dbReference>
<dbReference type="InterPro" id="IPR011990">
    <property type="entry name" value="TPR-like_helical_dom_sf"/>
</dbReference>
<dbReference type="InterPro" id="IPR002885">
    <property type="entry name" value="PPR_rpt"/>
</dbReference>
<dbReference type="InterPro" id="IPR046960">
    <property type="entry name" value="PPR_At4g14850-like_plant"/>
</dbReference>
<evidence type="ECO:0000313" key="4">
    <source>
        <dbReference type="Proteomes" id="UP001058974"/>
    </source>
</evidence>
<reference evidence="3 4" key="1">
    <citation type="journal article" date="2022" name="Nat. Genet.">
        <title>Improved pea reference genome and pan-genome highlight genomic features and evolutionary characteristics.</title>
        <authorList>
            <person name="Yang T."/>
            <person name="Liu R."/>
            <person name="Luo Y."/>
            <person name="Hu S."/>
            <person name="Wang D."/>
            <person name="Wang C."/>
            <person name="Pandey M.K."/>
            <person name="Ge S."/>
            <person name="Xu Q."/>
            <person name="Li N."/>
            <person name="Li G."/>
            <person name="Huang Y."/>
            <person name="Saxena R.K."/>
            <person name="Ji Y."/>
            <person name="Li M."/>
            <person name="Yan X."/>
            <person name="He Y."/>
            <person name="Liu Y."/>
            <person name="Wang X."/>
            <person name="Xiang C."/>
            <person name="Varshney R.K."/>
            <person name="Ding H."/>
            <person name="Gao S."/>
            <person name="Zong X."/>
        </authorList>
    </citation>
    <scope>NUCLEOTIDE SEQUENCE [LARGE SCALE GENOMIC DNA]</scope>
    <source>
        <strain evidence="3 4">cv. Zhongwan 6</strain>
    </source>
</reference>
<protein>
    <recommendedName>
        <fullName evidence="5">Pentatricopeptide repeat-containing protein</fullName>
    </recommendedName>
</protein>
<evidence type="ECO:0000256" key="2">
    <source>
        <dbReference type="PROSITE-ProRule" id="PRU00708"/>
    </source>
</evidence>
<dbReference type="GO" id="GO:0003723">
    <property type="term" value="F:RNA binding"/>
    <property type="evidence" value="ECO:0007669"/>
    <property type="project" value="InterPro"/>
</dbReference>
<comment type="caution">
    <text evidence="3">The sequence shown here is derived from an EMBL/GenBank/DDBJ whole genome shotgun (WGS) entry which is preliminary data.</text>
</comment>
<evidence type="ECO:0000256" key="1">
    <source>
        <dbReference type="ARBA" id="ARBA00022737"/>
    </source>
</evidence>
<dbReference type="Gramene" id="Psat07G0519100-T1">
    <property type="protein sequence ID" value="KAI5389792.1"/>
    <property type="gene ID" value="KIW84_075191"/>
</dbReference>
<dbReference type="GO" id="GO:0009451">
    <property type="term" value="P:RNA modification"/>
    <property type="evidence" value="ECO:0007669"/>
    <property type="project" value="InterPro"/>
</dbReference>
<dbReference type="AlphaFoldDB" id="A0A9D4VUP9"/>
<name>A0A9D4VUP9_PEA</name>
<sequence>MLCQAGKLMEAYDLMLTMPFKADPVGWRALLAACCIHKDTDLAEIAASKVIEIKPDRCGNYVLMPNVYGVSLGSWPGCPPNTADKFAKLQLANIWATPFGIPLHSLFEAKGIAVLDAHEEFEELPVRDVVLWNSMVNGYVQIVRFEEALWMFRRMGENGMIPCKYAVTGVLSIFSVIGDFDNGRIVHGFVTKIGYGSSVVVSNALIDMCAKCGNMRDARMV</sequence>
<feature type="repeat" description="PPR" evidence="2">
    <location>
        <begin position="128"/>
        <end position="162"/>
    </location>
</feature>
<keyword evidence="4" id="KW-1185">Reference proteome</keyword>
<keyword evidence="1" id="KW-0677">Repeat</keyword>
<dbReference type="PROSITE" id="PS51375">
    <property type="entry name" value="PPR"/>
    <property type="match status" value="1"/>
</dbReference>
<proteinExistence type="predicted"/>
<organism evidence="3 4">
    <name type="scientific">Pisum sativum</name>
    <name type="common">Garden pea</name>
    <name type="synonym">Lathyrus oleraceus</name>
    <dbReference type="NCBI Taxonomy" id="3888"/>
    <lineage>
        <taxon>Eukaryota</taxon>
        <taxon>Viridiplantae</taxon>
        <taxon>Streptophyta</taxon>
        <taxon>Embryophyta</taxon>
        <taxon>Tracheophyta</taxon>
        <taxon>Spermatophyta</taxon>
        <taxon>Magnoliopsida</taxon>
        <taxon>eudicotyledons</taxon>
        <taxon>Gunneridae</taxon>
        <taxon>Pentapetalae</taxon>
        <taxon>rosids</taxon>
        <taxon>fabids</taxon>
        <taxon>Fabales</taxon>
        <taxon>Fabaceae</taxon>
        <taxon>Papilionoideae</taxon>
        <taxon>50 kb inversion clade</taxon>
        <taxon>NPAAA clade</taxon>
        <taxon>Hologalegina</taxon>
        <taxon>IRL clade</taxon>
        <taxon>Fabeae</taxon>
        <taxon>Lathyrus</taxon>
    </lineage>
</organism>
<dbReference type="Proteomes" id="UP001058974">
    <property type="component" value="Chromosome 7"/>
</dbReference>
<dbReference type="PANTHER" id="PTHR47926">
    <property type="entry name" value="PENTATRICOPEPTIDE REPEAT-CONTAINING PROTEIN"/>
    <property type="match status" value="1"/>
</dbReference>